<dbReference type="SUPFAM" id="SSF52540">
    <property type="entry name" value="P-loop containing nucleoside triphosphate hydrolases"/>
    <property type="match status" value="1"/>
</dbReference>
<accession>A0AAU2K032</accession>
<gene>
    <name evidence="9" type="ORF">OG327_31135</name>
</gene>
<evidence type="ECO:0000259" key="8">
    <source>
        <dbReference type="Pfam" id="PF06414"/>
    </source>
</evidence>
<comment type="similarity">
    <text evidence="1">Belongs to the zeta toxin family.</text>
</comment>
<dbReference type="EMBL" id="CP108264">
    <property type="protein sequence ID" value="WTU77423.1"/>
    <property type="molecule type" value="Genomic_DNA"/>
</dbReference>
<dbReference type="AlphaFoldDB" id="A0AAU2K032"/>
<sequence>MDVLREEYRAVYRHLQDRFATGDLATGPADTYGQHHRDGAWSVERLRLHRTILDEAKAACESLPRGGQAVLLTSGPPGAGKGTSLGMLRARQGDGTDLGQALAQVHGADVRDYVVLDADAFKEAIIRHGGAPTLPARAHELPGGLRLAPAELAPLVHRESSFLQDTFESWARTQGFNLLYDGVMGNFDWTSRMLGDLAQEGYGDRVVLSIEVPIQTSLEQNALRWQKGRTAFDQGTDAYGGRMAPEHLIRALYPEQSGYSLSRANAHRLYAEGRLTGLIELDRGAWSEQPARGSQAPVLEHRSAEADMRVGTAARRPSSAAARSKSTTVRGRGAPKSGPAAPSAQGGQPPVSPKRRPGRSQ</sequence>
<organism evidence="9">
    <name type="scientific">Streptomyces sp. NBC_00049</name>
    <dbReference type="NCBI Taxonomy" id="2903617"/>
    <lineage>
        <taxon>Bacteria</taxon>
        <taxon>Bacillati</taxon>
        <taxon>Actinomycetota</taxon>
        <taxon>Actinomycetes</taxon>
        <taxon>Kitasatosporales</taxon>
        <taxon>Streptomycetaceae</taxon>
        <taxon>Streptomyces</taxon>
    </lineage>
</organism>
<evidence type="ECO:0000256" key="7">
    <source>
        <dbReference type="SAM" id="MobiDB-lite"/>
    </source>
</evidence>
<dbReference type="InterPro" id="IPR027417">
    <property type="entry name" value="P-loop_NTPase"/>
</dbReference>
<evidence type="ECO:0000256" key="2">
    <source>
        <dbReference type="ARBA" id="ARBA00011963"/>
    </source>
</evidence>
<feature type="compositionally biased region" description="Basic and acidic residues" evidence="7">
    <location>
        <begin position="299"/>
        <end position="308"/>
    </location>
</feature>
<feature type="domain" description="Zeta toxin" evidence="8">
    <location>
        <begin position="68"/>
        <end position="228"/>
    </location>
</feature>
<dbReference type="Pfam" id="PF06414">
    <property type="entry name" value="Zeta_toxin"/>
    <property type="match status" value="1"/>
</dbReference>
<name>A0AAU2K032_9ACTN</name>
<evidence type="ECO:0000256" key="6">
    <source>
        <dbReference type="ARBA" id="ARBA00048178"/>
    </source>
</evidence>
<evidence type="ECO:0000313" key="9">
    <source>
        <dbReference type="EMBL" id="WTU77423.1"/>
    </source>
</evidence>
<keyword evidence="4" id="KW-0067">ATP-binding</keyword>
<evidence type="ECO:0000256" key="4">
    <source>
        <dbReference type="ARBA" id="ARBA00022840"/>
    </source>
</evidence>
<dbReference type="Gene3D" id="3.40.50.300">
    <property type="entry name" value="P-loop containing nucleotide triphosphate hydrolases"/>
    <property type="match status" value="1"/>
</dbReference>
<comment type="catalytic activity">
    <reaction evidence="6">
        <text>UDP-N-acetyl-alpha-D-glucosamine + ATP = UDP-N-acetyl-alpha-D-glucosamine 3'-phosphate + ADP + H(+)</text>
        <dbReference type="Rhea" id="RHEA:32671"/>
        <dbReference type="ChEBI" id="CHEBI:15378"/>
        <dbReference type="ChEBI" id="CHEBI:30616"/>
        <dbReference type="ChEBI" id="CHEBI:57705"/>
        <dbReference type="ChEBI" id="CHEBI:64353"/>
        <dbReference type="ChEBI" id="CHEBI:456216"/>
        <dbReference type="EC" id="2.7.1.176"/>
    </reaction>
</comment>
<dbReference type="GO" id="GO:0005524">
    <property type="term" value="F:ATP binding"/>
    <property type="evidence" value="ECO:0007669"/>
    <property type="project" value="UniProtKB-KW"/>
</dbReference>
<dbReference type="EC" id="2.7.1.176" evidence="2"/>
<evidence type="ECO:0000256" key="3">
    <source>
        <dbReference type="ARBA" id="ARBA00022741"/>
    </source>
</evidence>
<dbReference type="InterPro" id="IPR010488">
    <property type="entry name" value="Zeta_toxin_domain"/>
</dbReference>
<dbReference type="GO" id="GO:0016301">
    <property type="term" value="F:kinase activity"/>
    <property type="evidence" value="ECO:0007669"/>
    <property type="project" value="InterPro"/>
</dbReference>
<evidence type="ECO:0000256" key="1">
    <source>
        <dbReference type="ARBA" id="ARBA00009104"/>
    </source>
</evidence>
<feature type="region of interest" description="Disordered" evidence="7">
    <location>
        <begin position="287"/>
        <end position="361"/>
    </location>
</feature>
<keyword evidence="3" id="KW-0547">Nucleotide-binding</keyword>
<protein>
    <recommendedName>
        <fullName evidence="5">UDP-N-acetylglucosamine kinase</fullName>
        <ecNumber evidence="2">2.7.1.176</ecNumber>
    </recommendedName>
    <alternativeName>
        <fullName evidence="5">UDP-N-acetylglucosamine kinase</fullName>
    </alternativeName>
</protein>
<reference evidence="9" key="1">
    <citation type="submission" date="2022-10" db="EMBL/GenBank/DDBJ databases">
        <title>The complete genomes of actinobacterial strains from the NBC collection.</title>
        <authorList>
            <person name="Joergensen T.S."/>
            <person name="Alvarez Arevalo M."/>
            <person name="Sterndorff E.B."/>
            <person name="Faurdal D."/>
            <person name="Vuksanovic O."/>
            <person name="Mourched A.-S."/>
            <person name="Charusanti P."/>
            <person name="Shaw S."/>
            <person name="Blin K."/>
            <person name="Weber T."/>
        </authorList>
    </citation>
    <scope>NUCLEOTIDE SEQUENCE</scope>
    <source>
        <strain evidence="9">NBC_00049</strain>
    </source>
</reference>
<feature type="compositionally biased region" description="Low complexity" evidence="7">
    <location>
        <begin position="313"/>
        <end position="349"/>
    </location>
</feature>
<proteinExistence type="inferred from homology"/>
<evidence type="ECO:0000256" key="5">
    <source>
        <dbReference type="ARBA" id="ARBA00032897"/>
    </source>
</evidence>